<dbReference type="GO" id="GO:0020037">
    <property type="term" value="F:heme binding"/>
    <property type="evidence" value="ECO:0007669"/>
    <property type="project" value="InterPro"/>
</dbReference>
<dbReference type="PROSITE" id="PS51194">
    <property type="entry name" value="HELICASE_CTER"/>
    <property type="match status" value="1"/>
</dbReference>
<dbReference type="InterPro" id="IPR001841">
    <property type="entry name" value="Znf_RING"/>
</dbReference>
<keyword evidence="4 10" id="KW-0863">Zinc-finger</keyword>
<dbReference type="GO" id="GO:0000724">
    <property type="term" value="P:double-strand break repair via homologous recombination"/>
    <property type="evidence" value="ECO:0007669"/>
    <property type="project" value="TreeGrafter"/>
</dbReference>
<keyword evidence="18" id="KW-1185">Reference proteome</keyword>
<feature type="non-terminal residue" evidence="17">
    <location>
        <position position="623"/>
    </location>
</feature>
<dbReference type="GO" id="GO:0005524">
    <property type="term" value="F:ATP binding"/>
    <property type="evidence" value="ECO:0007669"/>
    <property type="project" value="UniProtKB-KW"/>
</dbReference>
<dbReference type="Pfam" id="PF00271">
    <property type="entry name" value="Helicase_C"/>
    <property type="match status" value="1"/>
</dbReference>
<dbReference type="Gene3D" id="3.40.50.300">
    <property type="entry name" value="P-loop containing nucleotide triphosphate hydrolases"/>
    <property type="match status" value="2"/>
</dbReference>
<accession>A0AA39Q4R8</accession>
<dbReference type="GO" id="GO:0016787">
    <property type="term" value="F:hydrolase activity"/>
    <property type="evidence" value="ECO:0007669"/>
    <property type="project" value="UniProtKB-KW"/>
</dbReference>
<reference evidence="17" key="1">
    <citation type="submission" date="2023-06" db="EMBL/GenBank/DDBJ databases">
        <authorList>
            <consortium name="Lawrence Berkeley National Laboratory"/>
            <person name="Ahrendt S."/>
            <person name="Sahu N."/>
            <person name="Indic B."/>
            <person name="Wong-Bajracharya J."/>
            <person name="Merenyi Z."/>
            <person name="Ke H.-M."/>
            <person name="Monk M."/>
            <person name="Kocsube S."/>
            <person name="Drula E."/>
            <person name="Lipzen A."/>
            <person name="Balint B."/>
            <person name="Henrissat B."/>
            <person name="Andreopoulos B."/>
            <person name="Martin F.M."/>
            <person name="Harder C.B."/>
            <person name="Rigling D."/>
            <person name="Ford K.L."/>
            <person name="Foster G.D."/>
            <person name="Pangilinan J."/>
            <person name="Papanicolaou A."/>
            <person name="Barry K."/>
            <person name="LaButti K."/>
            <person name="Viragh M."/>
            <person name="Koriabine M."/>
            <person name="Yan M."/>
            <person name="Riley R."/>
            <person name="Champramary S."/>
            <person name="Plett K.L."/>
            <person name="Tsai I.J."/>
            <person name="Slot J."/>
            <person name="Sipos G."/>
            <person name="Plett J."/>
            <person name="Nagy L.G."/>
            <person name="Grigoriev I.V."/>
        </authorList>
    </citation>
    <scope>NUCLEOTIDE SEQUENCE</scope>
    <source>
        <strain evidence="17">HWK02</strain>
    </source>
</reference>
<dbReference type="GO" id="GO:0005737">
    <property type="term" value="C:cytoplasm"/>
    <property type="evidence" value="ECO:0007669"/>
    <property type="project" value="TreeGrafter"/>
</dbReference>
<dbReference type="Pfam" id="PF00176">
    <property type="entry name" value="SNF2-rel_dom"/>
    <property type="match status" value="1"/>
</dbReference>
<evidence type="ECO:0000256" key="2">
    <source>
        <dbReference type="ARBA" id="ARBA00022723"/>
    </source>
</evidence>
<dbReference type="PROSITE" id="PS51007">
    <property type="entry name" value="CYTC"/>
    <property type="match status" value="1"/>
</dbReference>
<dbReference type="InterPro" id="IPR038718">
    <property type="entry name" value="SNF2-like_sf"/>
</dbReference>
<dbReference type="GO" id="GO:0005634">
    <property type="term" value="C:nucleus"/>
    <property type="evidence" value="ECO:0007669"/>
    <property type="project" value="TreeGrafter"/>
</dbReference>
<keyword evidence="11" id="KW-0349">Heme</keyword>
<evidence type="ECO:0000256" key="1">
    <source>
        <dbReference type="ARBA" id="ARBA00007025"/>
    </source>
</evidence>
<dbReference type="PROSITE" id="PS00518">
    <property type="entry name" value="ZF_RING_1"/>
    <property type="match status" value="1"/>
</dbReference>
<evidence type="ECO:0000256" key="3">
    <source>
        <dbReference type="ARBA" id="ARBA00022741"/>
    </source>
</evidence>
<keyword evidence="7" id="KW-0862">Zinc</keyword>
<protein>
    <submittedName>
        <fullName evidence="17">P-loop containing nucleoside triphosphate hydrolase protein</fullName>
    </submittedName>
</protein>
<feature type="coiled-coil region" evidence="12">
    <location>
        <begin position="228"/>
        <end position="255"/>
    </location>
</feature>
<dbReference type="SUPFAM" id="SSF57850">
    <property type="entry name" value="RING/U-box"/>
    <property type="match status" value="1"/>
</dbReference>
<evidence type="ECO:0000256" key="6">
    <source>
        <dbReference type="ARBA" id="ARBA00022806"/>
    </source>
</evidence>
<dbReference type="InterPro" id="IPR050628">
    <property type="entry name" value="SNF2_RAD54_helicase_TF"/>
</dbReference>
<comment type="caution">
    <text evidence="17">The sequence shown here is derived from an EMBL/GenBank/DDBJ whole genome shotgun (WGS) entry which is preliminary data.</text>
</comment>
<dbReference type="PROSITE" id="PS50089">
    <property type="entry name" value="ZF_RING_2"/>
    <property type="match status" value="1"/>
</dbReference>
<feature type="domain" description="Cytochrome c" evidence="15">
    <location>
        <begin position="277"/>
        <end position="383"/>
    </location>
</feature>
<feature type="region of interest" description="Disordered" evidence="13">
    <location>
        <begin position="322"/>
        <end position="390"/>
    </location>
</feature>
<dbReference type="InterPro" id="IPR027417">
    <property type="entry name" value="P-loop_NTPase"/>
</dbReference>
<keyword evidence="3" id="KW-0547">Nucleotide-binding</keyword>
<dbReference type="CDD" id="cd18793">
    <property type="entry name" value="SF2_C_SNF"/>
    <property type="match status" value="1"/>
</dbReference>
<keyword evidence="5 17" id="KW-0378">Hydrolase</keyword>
<keyword evidence="8" id="KW-0067">ATP-binding</keyword>
<evidence type="ECO:0000256" key="5">
    <source>
        <dbReference type="ARBA" id="ARBA00022801"/>
    </source>
</evidence>
<evidence type="ECO:0000256" key="12">
    <source>
        <dbReference type="SAM" id="Coils"/>
    </source>
</evidence>
<feature type="compositionally biased region" description="Acidic residues" evidence="13">
    <location>
        <begin position="368"/>
        <end position="390"/>
    </location>
</feature>
<evidence type="ECO:0000256" key="10">
    <source>
        <dbReference type="PROSITE-ProRule" id="PRU00175"/>
    </source>
</evidence>
<feature type="domain" description="RING-type" evidence="14">
    <location>
        <begin position="252"/>
        <end position="304"/>
    </location>
</feature>
<evidence type="ECO:0000259" key="16">
    <source>
        <dbReference type="PROSITE" id="PS51194"/>
    </source>
</evidence>
<dbReference type="Gene3D" id="3.30.40.10">
    <property type="entry name" value="Zinc/RING finger domain, C3HC4 (zinc finger)"/>
    <property type="match status" value="1"/>
</dbReference>
<dbReference type="Gene3D" id="3.40.50.10810">
    <property type="entry name" value="Tandem AAA-ATPase domain"/>
    <property type="match status" value="1"/>
</dbReference>
<comment type="similarity">
    <text evidence="1">Belongs to the SNF2/RAD54 helicase family.</text>
</comment>
<dbReference type="GO" id="GO:0008094">
    <property type="term" value="F:ATP-dependent activity, acting on DNA"/>
    <property type="evidence" value="ECO:0007669"/>
    <property type="project" value="TreeGrafter"/>
</dbReference>
<keyword evidence="12" id="KW-0175">Coiled coil</keyword>
<evidence type="ECO:0000256" key="9">
    <source>
        <dbReference type="ARBA" id="ARBA00023004"/>
    </source>
</evidence>
<dbReference type="EMBL" id="JAUEPU010000015">
    <property type="protein sequence ID" value="KAK0496237.1"/>
    <property type="molecule type" value="Genomic_DNA"/>
</dbReference>
<evidence type="ECO:0000259" key="14">
    <source>
        <dbReference type="PROSITE" id="PS50089"/>
    </source>
</evidence>
<sequence length="623" mass="70920">QKQKKQKGLLFQVDFYRIVLDEAQAVRNRRTKASRATTELRSIYHWCLTGTPIINSLSDVYGYLRFLKIRPWYDWKEFHGHVNLLEKKNPALAVTRLQMILNMFVLRRMKDTMLDGKRLIDLPEKETSLIKLEFTEEEREIYSMVEAKSQATFNRYLRAGTVLKNYSQVLVLLLRLRQLCSHPSLIQEDGVAYIQPEEDKDNWRPEVKDELLRARKLLGGEFVCRLKRQFMEATLKQMEAEKADTEAEVEECSICFDALTSAVVTACGHSFCLECIDDVLSGPQVDAEDEPKLKAHERRCPNCHQPISGNLLFDRAAFEPSDAELNGSESADKDESKQSAILTKVKGKGKAKAKAKGKGKRKSALNKDEDDDDDLSDFIVDSDEDEEEEDTRQQLKKALSKRKAFIVLDLDNEGDEVEQVVFGRKKNSMSGQIKLMPKFLPSTKMQRMMKQIVELFEEKPDEKILVISQWTGCLSLVSEYLTEKTIEHVKYQGDMSRPARELSIHAFMSTRESAKVMLMLLKCGGVGLNLTRANNVISLDLGWSQAVEAQAFDRVHRLGQSRPVKVDRLVISDTVEDWILALQERKQNLADGSLGEGNGKKIGKLSVKELANLFGLDAHGRLL</sequence>
<evidence type="ECO:0000256" key="11">
    <source>
        <dbReference type="PROSITE-ProRule" id="PRU00433"/>
    </source>
</evidence>
<keyword evidence="6" id="KW-0347">Helicase</keyword>
<dbReference type="InterPro" id="IPR001650">
    <property type="entry name" value="Helicase_C-like"/>
</dbReference>
<feature type="compositionally biased region" description="Basic residues" evidence="13">
    <location>
        <begin position="345"/>
        <end position="364"/>
    </location>
</feature>
<dbReference type="InterPro" id="IPR049730">
    <property type="entry name" value="SNF2/RAD54-like_C"/>
</dbReference>
<dbReference type="GO" id="GO:0008270">
    <property type="term" value="F:zinc ion binding"/>
    <property type="evidence" value="ECO:0007669"/>
    <property type="project" value="UniProtKB-KW"/>
</dbReference>
<dbReference type="InterPro" id="IPR000330">
    <property type="entry name" value="SNF2_N"/>
</dbReference>
<name>A0AA39Q4R8_9AGAR</name>
<dbReference type="PANTHER" id="PTHR45626:SF16">
    <property type="entry name" value="ATP-DEPENDENT HELICASE ULS1"/>
    <property type="match status" value="1"/>
</dbReference>
<gene>
    <name evidence="17" type="ORF">EDD18DRAFT_1388274</name>
</gene>
<evidence type="ECO:0000256" key="4">
    <source>
        <dbReference type="ARBA" id="ARBA00022771"/>
    </source>
</evidence>
<feature type="domain" description="Helicase C-terminal" evidence="16">
    <location>
        <begin position="448"/>
        <end position="614"/>
    </location>
</feature>
<evidence type="ECO:0000256" key="8">
    <source>
        <dbReference type="ARBA" id="ARBA00022840"/>
    </source>
</evidence>
<dbReference type="InterPro" id="IPR017907">
    <property type="entry name" value="Znf_RING_CS"/>
</dbReference>
<dbReference type="SMART" id="SM00184">
    <property type="entry name" value="RING"/>
    <property type="match status" value="1"/>
</dbReference>
<dbReference type="GO" id="GO:0004386">
    <property type="term" value="F:helicase activity"/>
    <property type="evidence" value="ECO:0007669"/>
    <property type="project" value="UniProtKB-KW"/>
</dbReference>
<dbReference type="InterPro" id="IPR013083">
    <property type="entry name" value="Znf_RING/FYVE/PHD"/>
</dbReference>
<evidence type="ECO:0000313" key="18">
    <source>
        <dbReference type="Proteomes" id="UP001175228"/>
    </source>
</evidence>
<dbReference type="InterPro" id="IPR009056">
    <property type="entry name" value="Cyt_c-like_dom"/>
</dbReference>
<proteinExistence type="inferred from homology"/>
<keyword evidence="9 11" id="KW-0408">Iron</keyword>
<evidence type="ECO:0000256" key="7">
    <source>
        <dbReference type="ARBA" id="ARBA00022833"/>
    </source>
</evidence>
<dbReference type="Proteomes" id="UP001175228">
    <property type="component" value="Unassembled WGS sequence"/>
</dbReference>
<evidence type="ECO:0000256" key="13">
    <source>
        <dbReference type="SAM" id="MobiDB-lite"/>
    </source>
</evidence>
<evidence type="ECO:0000259" key="15">
    <source>
        <dbReference type="PROSITE" id="PS51007"/>
    </source>
</evidence>
<dbReference type="SUPFAM" id="SSF52540">
    <property type="entry name" value="P-loop containing nucleoside triphosphate hydrolases"/>
    <property type="match status" value="2"/>
</dbReference>
<dbReference type="GO" id="GO:0009055">
    <property type="term" value="F:electron transfer activity"/>
    <property type="evidence" value="ECO:0007669"/>
    <property type="project" value="InterPro"/>
</dbReference>
<organism evidence="17 18">
    <name type="scientific">Armillaria luteobubalina</name>
    <dbReference type="NCBI Taxonomy" id="153913"/>
    <lineage>
        <taxon>Eukaryota</taxon>
        <taxon>Fungi</taxon>
        <taxon>Dikarya</taxon>
        <taxon>Basidiomycota</taxon>
        <taxon>Agaricomycotina</taxon>
        <taxon>Agaricomycetes</taxon>
        <taxon>Agaricomycetidae</taxon>
        <taxon>Agaricales</taxon>
        <taxon>Marasmiineae</taxon>
        <taxon>Physalacriaceae</taxon>
        <taxon>Armillaria</taxon>
    </lineage>
</organism>
<dbReference type="Pfam" id="PF13923">
    <property type="entry name" value="zf-C3HC4_2"/>
    <property type="match status" value="1"/>
</dbReference>
<keyword evidence="2 11" id="KW-0479">Metal-binding</keyword>
<dbReference type="SMART" id="SM00490">
    <property type="entry name" value="HELICc"/>
    <property type="match status" value="1"/>
</dbReference>
<dbReference type="AlphaFoldDB" id="A0AA39Q4R8"/>
<dbReference type="PANTHER" id="PTHR45626">
    <property type="entry name" value="TRANSCRIPTION TERMINATION FACTOR 2-RELATED"/>
    <property type="match status" value="1"/>
</dbReference>
<evidence type="ECO:0000313" key="17">
    <source>
        <dbReference type="EMBL" id="KAK0496237.1"/>
    </source>
</evidence>